<feature type="compositionally biased region" description="Basic and acidic residues" evidence="1">
    <location>
        <begin position="96"/>
        <end position="106"/>
    </location>
</feature>
<gene>
    <name evidence="2" type="ORF">AURDEDRAFT_178385</name>
</gene>
<feature type="region of interest" description="Disordered" evidence="1">
    <location>
        <begin position="127"/>
        <end position="156"/>
    </location>
</feature>
<dbReference type="AlphaFoldDB" id="J0D1S0"/>
<feature type="region of interest" description="Disordered" evidence="1">
    <location>
        <begin position="1"/>
        <end position="30"/>
    </location>
</feature>
<sequence>MLIVDEDIPPLMDMSEDEDDIPDELGEPKAPDRCIPIEVYALDNRDRFARPLPHQLFLDETTDDNRHRGLTAAQENEPGDFAMTVTLKIGNEVRFKMPPRPREVPPPRRRHQETRVHRRAGIIPVGTGGLTLVPRSKEEPGLDVEEPAVDSGTYEESAARRETVECHVRSDHLSPVKLAVLPHLRETKRQVPIPPSMREALVTLLDEGIRARVDEAGDSRGQRSWFCVVEKVERNLRIVHELQPMNEDALREAGLEPQTDEFSKEHSDFKLVSIVNLHSWGESPSRTGAHHDLAGWDTRLGALRMIQLPMSDATPTPVPQQSSHAHVREVQPSNKYARRDDKIEWTTKRTNTDQRLKERVHATPELGTINYATSTEAVLPTETTTFGVNFSLNPGQFAQQLEGRCVIPTVPRSATFGATVAEKLRAICGGAGTHPAKVPRGEEETVSDENAIKIGVEDEGEASHPSDARPSLREIAKAWEASRNASQEPKGTQHDRKHDTLTRETQERSRRQVSSHEEAEAALLRSNF</sequence>
<proteinExistence type="predicted"/>
<dbReference type="Proteomes" id="UP000006514">
    <property type="component" value="Unassembled WGS sequence"/>
</dbReference>
<feature type="compositionally biased region" description="Basic and acidic residues" evidence="1">
    <location>
        <begin position="461"/>
        <end position="477"/>
    </location>
</feature>
<feature type="region of interest" description="Disordered" evidence="1">
    <location>
        <begin position="96"/>
        <end position="115"/>
    </location>
</feature>
<feature type="compositionally biased region" description="Basic and acidic residues" evidence="1">
    <location>
        <begin position="491"/>
        <end position="519"/>
    </location>
</feature>
<evidence type="ECO:0000256" key="1">
    <source>
        <dbReference type="SAM" id="MobiDB-lite"/>
    </source>
</evidence>
<dbReference type="EMBL" id="JH688880">
    <property type="protein sequence ID" value="EJD32532.1"/>
    <property type="molecule type" value="Genomic_DNA"/>
</dbReference>
<dbReference type="InParanoid" id="J0D1S0"/>
<accession>J0D1S0</accession>
<keyword evidence="3" id="KW-1185">Reference proteome</keyword>
<feature type="region of interest" description="Disordered" evidence="1">
    <location>
        <begin position="313"/>
        <end position="336"/>
    </location>
</feature>
<reference evidence="3" key="1">
    <citation type="journal article" date="2012" name="Science">
        <title>The Paleozoic origin of enzymatic lignin decomposition reconstructed from 31 fungal genomes.</title>
        <authorList>
            <person name="Floudas D."/>
            <person name="Binder M."/>
            <person name="Riley R."/>
            <person name="Barry K."/>
            <person name="Blanchette R.A."/>
            <person name="Henrissat B."/>
            <person name="Martinez A.T."/>
            <person name="Otillar R."/>
            <person name="Spatafora J.W."/>
            <person name="Yadav J.S."/>
            <person name="Aerts A."/>
            <person name="Benoit I."/>
            <person name="Boyd A."/>
            <person name="Carlson A."/>
            <person name="Copeland A."/>
            <person name="Coutinho P.M."/>
            <person name="de Vries R.P."/>
            <person name="Ferreira P."/>
            <person name="Findley K."/>
            <person name="Foster B."/>
            <person name="Gaskell J."/>
            <person name="Glotzer D."/>
            <person name="Gorecki P."/>
            <person name="Heitman J."/>
            <person name="Hesse C."/>
            <person name="Hori C."/>
            <person name="Igarashi K."/>
            <person name="Jurgens J.A."/>
            <person name="Kallen N."/>
            <person name="Kersten P."/>
            <person name="Kohler A."/>
            <person name="Kuees U."/>
            <person name="Kumar T.K.A."/>
            <person name="Kuo A."/>
            <person name="LaButti K."/>
            <person name="Larrondo L.F."/>
            <person name="Lindquist E."/>
            <person name="Ling A."/>
            <person name="Lombard V."/>
            <person name="Lucas S."/>
            <person name="Lundell T."/>
            <person name="Martin R."/>
            <person name="McLaughlin D.J."/>
            <person name="Morgenstern I."/>
            <person name="Morin E."/>
            <person name="Murat C."/>
            <person name="Nagy L.G."/>
            <person name="Nolan M."/>
            <person name="Ohm R.A."/>
            <person name="Patyshakuliyeva A."/>
            <person name="Rokas A."/>
            <person name="Ruiz-Duenas F.J."/>
            <person name="Sabat G."/>
            <person name="Salamov A."/>
            <person name="Samejima M."/>
            <person name="Schmutz J."/>
            <person name="Slot J.C."/>
            <person name="St John F."/>
            <person name="Stenlid J."/>
            <person name="Sun H."/>
            <person name="Sun S."/>
            <person name="Syed K."/>
            <person name="Tsang A."/>
            <person name="Wiebenga A."/>
            <person name="Young D."/>
            <person name="Pisabarro A."/>
            <person name="Eastwood D.C."/>
            <person name="Martin F."/>
            <person name="Cullen D."/>
            <person name="Grigoriev I.V."/>
            <person name="Hibbett D.S."/>
        </authorList>
    </citation>
    <scope>NUCLEOTIDE SEQUENCE [LARGE SCALE GENOMIC DNA]</scope>
    <source>
        <strain evidence="3">TFB10046</strain>
    </source>
</reference>
<organism evidence="2 3">
    <name type="scientific">Auricularia subglabra (strain TFB-10046 / SS5)</name>
    <name type="common">White-rot fungus</name>
    <name type="synonym">Auricularia delicata (strain TFB10046)</name>
    <dbReference type="NCBI Taxonomy" id="717982"/>
    <lineage>
        <taxon>Eukaryota</taxon>
        <taxon>Fungi</taxon>
        <taxon>Dikarya</taxon>
        <taxon>Basidiomycota</taxon>
        <taxon>Agaricomycotina</taxon>
        <taxon>Agaricomycetes</taxon>
        <taxon>Auriculariales</taxon>
        <taxon>Auriculariaceae</taxon>
        <taxon>Auricularia</taxon>
    </lineage>
</organism>
<evidence type="ECO:0000313" key="2">
    <source>
        <dbReference type="EMBL" id="EJD32532.1"/>
    </source>
</evidence>
<name>J0D1S0_AURST</name>
<evidence type="ECO:0000313" key="3">
    <source>
        <dbReference type="Proteomes" id="UP000006514"/>
    </source>
</evidence>
<feature type="compositionally biased region" description="Acidic residues" evidence="1">
    <location>
        <begin position="1"/>
        <end position="25"/>
    </location>
</feature>
<feature type="region of interest" description="Disordered" evidence="1">
    <location>
        <begin position="455"/>
        <end position="528"/>
    </location>
</feature>
<dbReference type="KEGG" id="adl:AURDEDRAFT_178385"/>
<protein>
    <submittedName>
        <fullName evidence="2">Uncharacterized protein</fullName>
    </submittedName>
</protein>